<comment type="caution">
    <text evidence="2">The sequence shown here is derived from an EMBL/GenBank/DDBJ whole genome shotgun (WGS) entry which is preliminary data.</text>
</comment>
<keyword evidence="1" id="KW-0732">Signal</keyword>
<sequence length="383" mass="42748">MKNRTLLYMLFITLLGYACSSNEETPDPTPENGGPGASKITAFQFPKSVNPQLEEDLQAELIQNNEGETNQIFIFVPSGIGFDKLTAQLTFNGKHIRYRQNPGSDFESYPTAGLELDYTYPKQMFLEVEGNEGHKNKTYQVFVDVKQPFKILEKGSIGEFIELSEMHYVNGGSIQNVGNQPLSLLNIKATAHIPVGFNFTTPMANFPKTGLLPNEQLDIQTRARAELALAGSYTVKTLWYPQLQGNPEHTDLYEGSPCLFNMIITEESTGNISVDRSTLAFQSQDHNPLDLIATFNLQNNASETVEFSFHKHVMELYKETAHEDALIPNGGNNISLAAGESKQITVSFKPAQKGCFSGEIELLKNGKTDWEENITLPFYLDLR</sequence>
<gene>
    <name evidence="2" type="ORF">AAG747_23295</name>
</gene>
<name>A0AAW9SJI0_9BACT</name>
<dbReference type="InterPro" id="IPR013783">
    <property type="entry name" value="Ig-like_fold"/>
</dbReference>
<protein>
    <submittedName>
        <fullName evidence="2">Uncharacterized protein</fullName>
    </submittedName>
</protein>
<feature type="chain" id="PRO_5043712700" evidence="1">
    <location>
        <begin position="21"/>
        <end position="383"/>
    </location>
</feature>
<dbReference type="EMBL" id="JBDKWZ010000017">
    <property type="protein sequence ID" value="MEN7550866.1"/>
    <property type="molecule type" value="Genomic_DNA"/>
</dbReference>
<reference evidence="2 3" key="1">
    <citation type="submission" date="2024-04" db="EMBL/GenBank/DDBJ databases">
        <title>Novel genus in family Flammeovirgaceae.</title>
        <authorList>
            <person name="Nguyen T.H."/>
            <person name="Vuong T.Q."/>
            <person name="Le H."/>
            <person name="Kim S.-G."/>
        </authorList>
    </citation>
    <scope>NUCLEOTIDE SEQUENCE [LARGE SCALE GENOMIC DNA]</scope>
    <source>
        <strain evidence="2 3">JCM 23209</strain>
    </source>
</reference>
<accession>A0AAW9SJI0</accession>
<evidence type="ECO:0000313" key="2">
    <source>
        <dbReference type="EMBL" id="MEN7550866.1"/>
    </source>
</evidence>
<dbReference type="Gene3D" id="2.60.40.10">
    <property type="entry name" value="Immunoglobulins"/>
    <property type="match status" value="1"/>
</dbReference>
<dbReference type="RefSeq" id="WP_346823646.1">
    <property type="nucleotide sequence ID" value="NZ_JBDKWZ010000017.1"/>
</dbReference>
<keyword evidence="3" id="KW-1185">Reference proteome</keyword>
<organism evidence="2 3">
    <name type="scientific">Rapidithrix thailandica</name>
    <dbReference type="NCBI Taxonomy" id="413964"/>
    <lineage>
        <taxon>Bacteria</taxon>
        <taxon>Pseudomonadati</taxon>
        <taxon>Bacteroidota</taxon>
        <taxon>Cytophagia</taxon>
        <taxon>Cytophagales</taxon>
        <taxon>Flammeovirgaceae</taxon>
        <taxon>Rapidithrix</taxon>
    </lineage>
</organism>
<dbReference type="PROSITE" id="PS51257">
    <property type="entry name" value="PROKAR_LIPOPROTEIN"/>
    <property type="match status" value="1"/>
</dbReference>
<feature type="signal peptide" evidence="1">
    <location>
        <begin position="1"/>
        <end position="20"/>
    </location>
</feature>
<proteinExistence type="predicted"/>
<evidence type="ECO:0000256" key="1">
    <source>
        <dbReference type="SAM" id="SignalP"/>
    </source>
</evidence>
<dbReference type="Proteomes" id="UP001403385">
    <property type="component" value="Unassembled WGS sequence"/>
</dbReference>
<evidence type="ECO:0000313" key="3">
    <source>
        <dbReference type="Proteomes" id="UP001403385"/>
    </source>
</evidence>
<dbReference type="AlphaFoldDB" id="A0AAW9SJI0"/>